<dbReference type="InterPro" id="IPR002156">
    <property type="entry name" value="RNaseH_domain"/>
</dbReference>
<protein>
    <recommendedName>
        <fullName evidence="1">RNase H type-1 domain-containing protein</fullName>
    </recommendedName>
</protein>
<dbReference type="Gene3D" id="3.30.420.10">
    <property type="entry name" value="Ribonuclease H-like superfamily/Ribonuclease H"/>
    <property type="match status" value="1"/>
</dbReference>
<accession>A0A8R7TSJ1</accession>
<organism evidence="2 3">
    <name type="scientific">Triticum urartu</name>
    <name type="common">Red wild einkorn</name>
    <name type="synonym">Crithodium urartu</name>
    <dbReference type="NCBI Taxonomy" id="4572"/>
    <lineage>
        <taxon>Eukaryota</taxon>
        <taxon>Viridiplantae</taxon>
        <taxon>Streptophyta</taxon>
        <taxon>Embryophyta</taxon>
        <taxon>Tracheophyta</taxon>
        <taxon>Spermatophyta</taxon>
        <taxon>Magnoliopsida</taxon>
        <taxon>Liliopsida</taxon>
        <taxon>Poales</taxon>
        <taxon>Poaceae</taxon>
        <taxon>BOP clade</taxon>
        <taxon>Pooideae</taxon>
        <taxon>Triticodae</taxon>
        <taxon>Triticeae</taxon>
        <taxon>Triticinae</taxon>
        <taxon>Triticum</taxon>
    </lineage>
</organism>
<dbReference type="InterPro" id="IPR044730">
    <property type="entry name" value="RNase_H-like_dom_plant"/>
</dbReference>
<name>A0A8R7TSJ1_TRIUA</name>
<dbReference type="EnsemblPlants" id="TuG1812G0300001212.01.T01">
    <property type="protein sequence ID" value="TuG1812G0300001212.01.T01"/>
    <property type="gene ID" value="TuG1812G0300001212.01"/>
</dbReference>
<evidence type="ECO:0000313" key="2">
    <source>
        <dbReference type="EnsemblPlants" id="TuG1812G0300001212.01.T01"/>
    </source>
</evidence>
<keyword evidence="3" id="KW-1185">Reference proteome</keyword>
<dbReference type="Gramene" id="TuG1812G0300001212.01.T01">
    <property type="protein sequence ID" value="TuG1812G0300001212.01.T01"/>
    <property type="gene ID" value="TuG1812G0300001212.01"/>
</dbReference>
<dbReference type="CDD" id="cd06222">
    <property type="entry name" value="RNase_H_like"/>
    <property type="match status" value="1"/>
</dbReference>
<reference evidence="3" key="1">
    <citation type="journal article" date="2013" name="Nature">
        <title>Draft genome of the wheat A-genome progenitor Triticum urartu.</title>
        <authorList>
            <person name="Ling H.Q."/>
            <person name="Zhao S."/>
            <person name="Liu D."/>
            <person name="Wang J."/>
            <person name="Sun H."/>
            <person name="Zhang C."/>
            <person name="Fan H."/>
            <person name="Li D."/>
            <person name="Dong L."/>
            <person name="Tao Y."/>
            <person name="Gao C."/>
            <person name="Wu H."/>
            <person name="Li Y."/>
            <person name="Cui Y."/>
            <person name="Guo X."/>
            <person name="Zheng S."/>
            <person name="Wang B."/>
            <person name="Yu K."/>
            <person name="Liang Q."/>
            <person name="Yang W."/>
            <person name="Lou X."/>
            <person name="Chen J."/>
            <person name="Feng M."/>
            <person name="Jian J."/>
            <person name="Zhang X."/>
            <person name="Luo G."/>
            <person name="Jiang Y."/>
            <person name="Liu J."/>
            <person name="Wang Z."/>
            <person name="Sha Y."/>
            <person name="Zhang B."/>
            <person name="Wu H."/>
            <person name="Tang D."/>
            <person name="Shen Q."/>
            <person name="Xue P."/>
            <person name="Zou S."/>
            <person name="Wang X."/>
            <person name="Liu X."/>
            <person name="Wang F."/>
            <person name="Yang Y."/>
            <person name="An X."/>
            <person name="Dong Z."/>
            <person name="Zhang K."/>
            <person name="Zhang X."/>
            <person name="Luo M.C."/>
            <person name="Dvorak J."/>
            <person name="Tong Y."/>
            <person name="Wang J."/>
            <person name="Yang H."/>
            <person name="Li Z."/>
            <person name="Wang D."/>
            <person name="Zhang A."/>
            <person name="Wang J."/>
        </authorList>
    </citation>
    <scope>NUCLEOTIDE SEQUENCE</scope>
    <source>
        <strain evidence="3">cv. G1812</strain>
    </source>
</reference>
<dbReference type="PANTHER" id="PTHR47074">
    <property type="entry name" value="BNAC02G40300D PROTEIN"/>
    <property type="match status" value="1"/>
</dbReference>
<dbReference type="InterPro" id="IPR036397">
    <property type="entry name" value="RNaseH_sf"/>
</dbReference>
<reference evidence="2" key="2">
    <citation type="submission" date="2018-03" db="EMBL/GenBank/DDBJ databases">
        <title>The Triticum urartu genome reveals the dynamic nature of wheat genome evolution.</title>
        <authorList>
            <person name="Ling H."/>
            <person name="Ma B."/>
            <person name="Shi X."/>
            <person name="Liu H."/>
            <person name="Dong L."/>
            <person name="Sun H."/>
            <person name="Cao Y."/>
            <person name="Gao Q."/>
            <person name="Zheng S."/>
            <person name="Li Y."/>
            <person name="Yu Y."/>
            <person name="Du H."/>
            <person name="Qi M."/>
            <person name="Li Y."/>
            <person name="Yu H."/>
            <person name="Cui Y."/>
            <person name="Wang N."/>
            <person name="Chen C."/>
            <person name="Wu H."/>
            <person name="Zhao Y."/>
            <person name="Zhang J."/>
            <person name="Li Y."/>
            <person name="Zhou W."/>
            <person name="Zhang B."/>
            <person name="Hu W."/>
            <person name="Eijk M."/>
            <person name="Tang J."/>
            <person name="Witsenboer H."/>
            <person name="Zhao S."/>
            <person name="Li Z."/>
            <person name="Zhang A."/>
            <person name="Wang D."/>
            <person name="Liang C."/>
        </authorList>
    </citation>
    <scope>NUCLEOTIDE SEQUENCE [LARGE SCALE GENOMIC DNA]</scope>
    <source>
        <strain evidence="2">cv. G1812</strain>
    </source>
</reference>
<dbReference type="GO" id="GO:0003676">
    <property type="term" value="F:nucleic acid binding"/>
    <property type="evidence" value="ECO:0007669"/>
    <property type="project" value="InterPro"/>
</dbReference>
<dbReference type="SUPFAM" id="SSF53098">
    <property type="entry name" value="Ribonuclease H-like"/>
    <property type="match status" value="1"/>
</dbReference>
<dbReference type="InterPro" id="IPR012337">
    <property type="entry name" value="RNaseH-like_sf"/>
</dbReference>
<dbReference type="Pfam" id="PF13456">
    <property type="entry name" value="RVT_3"/>
    <property type="match status" value="1"/>
</dbReference>
<feature type="domain" description="RNase H type-1" evidence="1">
    <location>
        <begin position="105"/>
        <end position="170"/>
    </location>
</feature>
<reference evidence="2" key="3">
    <citation type="submission" date="2022-06" db="UniProtKB">
        <authorList>
            <consortium name="EnsemblPlants"/>
        </authorList>
    </citation>
    <scope>IDENTIFICATION</scope>
</reference>
<dbReference type="InterPro" id="IPR052929">
    <property type="entry name" value="RNase_H-like_EbsB-rel"/>
</dbReference>
<sequence>GIRRCDLVAVASWYTWWERRKFTRGEALQAPVRSAQAISVLALNFARVKKLRTAKVIRHGWAKPSEGFVKLNVDAAFNEETGTGRTGAIIRDYTGAPIAGGSSCNVGCNKLLVESDCMEVVEVMQNGGNSLGVAAAIYEECTFLCRNFTRVIFSHYPREANRGAHNLARFSEGNHSWQEPPG</sequence>
<proteinExistence type="predicted"/>
<evidence type="ECO:0000313" key="3">
    <source>
        <dbReference type="Proteomes" id="UP000015106"/>
    </source>
</evidence>
<dbReference type="PANTHER" id="PTHR47074:SF47">
    <property type="entry name" value="RNASE H TYPE-1 DOMAIN-CONTAINING PROTEIN"/>
    <property type="match status" value="1"/>
</dbReference>
<evidence type="ECO:0000259" key="1">
    <source>
        <dbReference type="Pfam" id="PF13456"/>
    </source>
</evidence>
<dbReference type="GO" id="GO:0004523">
    <property type="term" value="F:RNA-DNA hybrid ribonuclease activity"/>
    <property type="evidence" value="ECO:0007669"/>
    <property type="project" value="InterPro"/>
</dbReference>
<dbReference type="Proteomes" id="UP000015106">
    <property type="component" value="Chromosome 3"/>
</dbReference>
<dbReference type="AlphaFoldDB" id="A0A8R7TSJ1"/>